<keyword evidence="12" id="KW-1015">Disulfide bond</keyword>
<evidence type="ECO:0000256" key="12">
    <source>
        <dbReference type="ARBA" id="ARBA00023157"/>
    </source>
</evidence>
<evidence type="ECO:0000256" key="3">
    <source>
        <dbReference type="ARBA" id="ARBA00008277"/>
    </source>
</evidence>
<comment type="cofactor">
    <cofactor evidence="1">
        <name>FAD</name>
        <dbReference type="ChEBI" id="CHEBI:57692"/>
    </cofactor>
</comment>
<dbReference type="GO" id="GO:0071949">
    <property type="term" value="F:FAD binding"/>
    <property type="evidence" value="ECO:0007669"/>
    <property type="project" value="InterPro"/>
</dbReference>
<keyword evidence="14" id="KW-0676">Redox-active center</keyword>
<protein>
    <submittedName>
        <fullName evidence="15">Uncharacterized protein</fullName>
    </submittedName>
</protein>
<dbReference type="EMBL" id="CADEAL010004472">
    <property type="protein sequence ID" value="CAB1460345.1"/>
    <property type="molecule type" value="Genomic_DNA"/>
</dbReference>
<proteinExistence type="inferred from homology"/>
<dbReference type="GO" id="GO:0016972">
    <property type="term" value="F:thiol oxidase activity"/>
    <property type="evidence" value="ECO:0007669"/>
    <property type="project" value="InterPro"/>
</dbReference>
<dbReference type="Proteomes" id="UP001153269">
    <property type="component" value="Unassembled WGS sequence"/>
</dbReference>
<evidence type="ECO:0000256" key="11">
    <source>
        <dbReference type="ARBA" id="ARBA00023136"/>
    </source>
</evidence>
<evidence type="ECO:0000256" key="4">
    <source>
        <dbReference type="ARBA" id="ARBA00022448"/>
    </source>
</evidence>
<dbReference type="InterPro" id="IPR007266">
    <property type="entry name" value="Ero1"/>
</dbReference>
<keyword evidence="13" id="KW-0325">Glycoprotein</keyword>
<organism evidence="15 16">
    <name type="scientific">Pleuronectes platessa</name>
    <name type="common">European plaice</name>
    <dbReference type="NCBI Taxonomy" id="8262"/>
    <lineage>
        <taxon>Eukaryota</taxon>
        <taxon>Metazoa</taxon>
        <taxon>Chordata</taxon>
        <taxon>Craniata</taxon>
        <taxon>Vertebrata</taxon>
        <taxon>Euteleostomi</taxon>
        <taxon>Actinopterygii</taxon>
        <taxon>Neopterygii</taxon>
        <taxon>Teleostei</taxon>
        <taxon>Neoteleostei</taxon>
        <taxon>Acanthomorphata</taxon>
        <taxon>Carangaria</taxon>
        <taxon>Pleuronectiformes</taxon>
        <taxon>Pleuronectoidei</taxon>
        <taxon>Pleuronectidae</taxon>
        <taxon>Pleuronectes</taxon>
    </lineage>
</organism>
<dbReference type="Pfam" id="PF04137">
    <property type="entry name" value="ERO1"/>
    <property type="match status" value="1"/>
</dbReference>
<name>A0A9N7W4T5_PLEPL</name>
<dbReference type="SUPFAM" id="SSF110019">
    <property type="entry name" value="ERO1-like"/>
    <property type="match status" value="1"/>
</dbReference>
<dbReference type="AlphaFoldDB" id="A0A9N7W4T5"/>
<reference evidence="15" key="1">
    <citation type="submission" date="2020-03" db="EMBL/GenBank/DDBJ databases">
        <authorList>
            <person name="Weist P."/>
        </authorList>
    </citation>
    <scope>NUCLEOTIDE SEQUENCE</scope>
</reference>
<dbReference type="GO" id="GO:0005789">
    <property type="term" value="C:endoplasmic reticulum membrane"/>
    <property type="evidence" value="ECO:0007669"/>
    <property type="project" value="UniProtKB-SubCell"/>
</dbReference>
<accession>A0A9N7W4T5</accession>
<sequence length="127" mass="14685">MHFDEKSMFAGHKIEAKTLKEEFRLLIKNISRIMDCSKRSRSFLNLFSEQEIQKLPEHSPSKGLQLTRQEIVALINGFCRMSTIIQQLRSFRLLTENRCPCSFPPELWVEVTSAFISADLSQVCSAF</sequence>
<evidence type="ECO:0000256" key="5">
    <source>
        <dbReference type="ARBA" id="ARBA00022630"/>
    </source>
</evidence>
<evidence type="ECO:0000313" key="16">
    <source>
        <dbReference type="Proteomes" id="UP001153269"/>
    </source>
</evidence>
<evidence type="ECO:0000256" key="2">
    <source>
        <dbReference type="ARBA" id="ARBA00004367"/>
    </source>
</evidence>
<keyword evidence="5" id="KW-0285">Flavoprotein</keyword>
<dbReference type="InterPro" id="IPR037192">
    <property type="entry name" value="ERO1-like_sf"/>
</dbReference>
<evidence type="ECO:0000256" key="14">
    <source>
        <dbReference type="ARBA" id="ARBA00023284"/>
    </source>
</evidence>
<keyword evidence="8" id="KW-0274">FAD</keyword>
<evidence type="ECO:0000256" key="8">
    <source>
        <dbReference type="ARBA" id="ARBA00022827"/>
    </source>
</evidence>
<evidence type="ECO:0000313" key="15">
    <source>
        <dbReference type="EMBL" id="CAB1460345.1"/>
    </source>
</evidence>
<keyword evidence="6" id="KW-0732">Signal</keyword>
<evidence type="ECO:0000256" key="9">
    <source>
        <dbReference type="ARBA" id="ARBA00022982"/>
    </source>
</evidence>
<keyword evidence="16" id="KW-1185">Reference proteome</keyword>
<evidence type="ECO:0000256" key="7">
    <source>
        <dbReference type="ARBA" id="ARBA00022824"/>
    </source>
</evidence>
<evidence type="ECO:0000256" key="1">
    <source>
        <dbReference type="ARBA" id="ARBA00001974"/>
    </source>
</evidence>
<comment type="caution">
    <text evidence="15">The sequence shown here is derived from an EMBL/GenBank/DDBJ whole genome shotgun (WGS) entry which is preliminary data.</text>
</comment>
<evidence type="ECO:0000256" key="6">
    <source>
        <dbReference type="ARBA" id="ARBA00022729"/>
    </source>
</evidence>
<keyword evidence="10" id="KW-0560">Oxidoreductase</keyword>
<evidence type="ECO:0000256" key="13">
    <source>
        <dbReference type="ARBA" id="ARBA00023180"/>
    </source>
</evidence>
<keyword evidence="4" id="KW-0813">Transport</keyword>
<evidence type="ECO:0000256" key="10">
    <source>
        <dbReference type="ARBA" id="ARBA00023002"/>
    </source>
</evidence>
<keyword evidence="7" id="KW-0256">Endoplasmic reticulum</keyword>
<keyword evidence="9" id="KW-0249">Electron transport</keyword>
<dbReference type="GO" id="GO:0034975">
    <property type="term" value="P:protein folding in endoplasmic reticulum"/>
    <property type="evidence" value="ECO:0007669"/>
    <property type="project" value="InterPro"/>
</dbReference>
<dbReference type="GO" id="GO:0015035">
    <property type="term" value="F:protein-disulfide reductase activity"/>
    <property type="evidence" value="ECO:0007669"/>
    <property type="project" value="InterPro"/>
</dbReference>
<dbReference type="PANTHER" id="PTHR12613">
    <property type="entry name" value="ERO1-RELATED"/>
    <property type="match status" value="1"/>
</dbReference>
<gene>
    <name evidence="15" type="ORF">PLEPLA_LOCUS48196</name>
</gene>
<dbReference type="PANTHER" id="PTHR12613:SF2">
    <property type="entry name" value="ERO1-LIKE PROTEIN BETA"/>
    <property type="match status" value="1"/>
</dbReference>
<comment type="subcellular location">
    <subcellularLocation>
        <location evidence="2">Endoplasmic reticulum membrane</location>
        <topology evidence="2">Peripheral membrane protein</topology>
        <orientation evidence="2">Lumenal side</orientation>
    </subcellularLocation>
</comment>
<comment type="similarity">
    <text evidence="3">Belongs to the EROs family.</text>
</comment>
<keyword evidence="11" id="KW-0472">Membrane</keyword>